<comment type="similarity">
    <text evidence="1 2">Belongs to the glycosyl hydrolase 31 family.</text>
</comment>
<dbReference type="CDD" id="cd06598">
    <property type="entry name" value="GH31_transferase_CtsZ"/>
    <property type="match status" value="1"/>
</dbReference>
<feature type="domain" description="DUF5110" evidence="5">
    <location>
        <begin position="657"/>
        <end position="726"/>
    </location>
</feature>
<evidence type="ECO:0000259" key="4">
    <source>
        <dbReference type="Pfam" id="PF13802"/>
    </source>
</evidence>
<dbReference type="Gene3D" id="3.20.20.80">
    <property type="entry name" value="Glycosidases"/>
    <property type="match status" value="1"/>
</dbReference>
<dbReference type="Pfam" id="PF01055">
    <property type="entry name" value="Glyco_hydro_31_2nd"/>
    <property type="match status" value="1"/>
</dbReference>
<evidence type="ECO:0000313" key="7">
    <source>
        <dbReference type="EMBL" id="AMX84404.1"/>
    </source>
</evidence>
<organism evidence="7 8">
    <name type="scientific">Geobacillus subterraneus</name>
    <dbReference type="NCBI Taxonomy" id="129338"/>
    <lineage>
        <taxon>Bacteria</taxon>
        <taxon>Bacillati</taxon>
        <taxon>Bacillota</taxon>
        <taxon>Bacilli</taxon>
        <taxon>Bacillales</taxon>
        <taxon>Anoxybacillaceae</taxon>
        <taxon>Geobacillus</taxon>
    </lineage>
</organism>
<dbReference type="SUPFAM" id="SSF74650">
    <property type="entry name" value="Galactose mutarotase-like"/>
    <property type="match status" value="1"/>
</dbReference>
<dbReference type="SUPFAM" id="SSF51011">
    <property type="entry name" value="Glycosyl hydrolase domain"/>
    <property type="match status" value="1"/>
</dbReference>
<evidence type="ECO:0000259" key="3">
    <source>
        <dbReference type="Pfam" id="PF01055"/>
    </source>
</evidence>
<evidence type="ECO:0000313" key="8">
    <source>
        <dbReference type="Proteomes" id="UP000076226"/>
    </source>
</evidence>
<dbReference type="SUPFAM" id="SSF51445">
    <property type="entry name" value="(Trans)glycosidases"/>
    <property type="match status" value="1"/>
</dbReference>
<dbReference type="EMBL" id="CP014342">
    <property type="protein sequence ID" value="AMX84404.1"/>
    <property type="molecule type" value="Genomic_DNA"/>
</dbReference>
<dbReference type="InterPro" id="IPR025887">
    <property type="entry name" value="Glyco_hydro_31_N_dom"/>
</dbReference>
<dbReference type="Pfam" id="PF17137">
    <property type="entry name" value="DUF5110"/>
    <property type="match status" value="1"/>
</dbReference>
<dbReference type="InterPro" id="IPR013780">
    <property type="entry name" value="Glyco_hydro_b"/>
</dbReference>
<dbReference type="InterPro" id="IPR011013">
    <property type="entry name" value="Gal_mutarotase_sf_dom"/>
</dbReference>
<proteinExistence type="inferred from homology"/>
<dbReference type="InterPro" id="IPR033403">
    <property type="entry name" value="DUF5110"/>
</dbReference>
<accession>A0ABM6ADI2</accession>
<dbReference type="Pfam" id="PF21365">
    <property type="entry name" value="Glyco_hydro_31_3rd"/>
    <property type="match status" value="1"/>
</dbReference>
<dbReference type="InterPro" id="IPR017853">
    <property type="entry name" value="GH"/>
</dbReference>
<dbReference type="Proteomes" id="UP000076226">
    <property type="component" value="Chromosome"/>
</dbReference>
<dbReference type="InterPro" id="IPR048395">
    <property type="entry name" value="Glyco_hydro_31_C"/>
</dbReference>
<dbReference type="InterPro" id="IPR000322">
    <property type="entry name" value="Glyco_hydro_31_TIM"/>
</dbReference>
<reference evidence="7 8" key="1">
    <citation type="submission" date="2016-02" db="EMBL/GenBank/DDBJ databases">
        <title>Complete genome sequence of Geobacillus subterraneus KCTC 3922T.</title>
        <authorList>
            <person name="Lee D.-W."/>
            <person name="Lee Y.-J."/>
            <person name="Lee S.-J."/>
            <person name="Park G.-S."/>
            <person name="Lee S.-J."/>
            <person name="Shin J.-H."/>
        </authorList>
    </citation>
    <scope>NUCLEOTIDE SEQUENCE [LARGE SCALE GENOMIC DNA]</scope>
    <source>
        <strain evidence="7 8">KCTC 3922</strain>
    </source>
</reference>
<keyword evidence="8" id="KW-1185">Reference proteome</keyword>
<keyword evidence="2" id="KW-0326">Glycosidase</keyword>
<protein>
    <submittedName>
        <fullName evidence="7">Alpha-glucosidase</fullName>
    </submittedName>
</protein>
<evidence type="ECO:0000259" key="5">
    <source>
        <dbReference type="Pfam" id="PF17137"/>
    </source>
</evidence>
<keyword evidence="2" id="KW-0378">Hydrolase</keyword>
<dbReference type="Pfam" id="PF13802">
    <property type="entry name" value="Gal_mutarotas_2"/>
    <property type="match status" value="1"/>
</dbReference>
<feature type="domain" description="Glycosyl hydrolase family 31 C-terminal" evidence="6">
    <location>
        <begin position="554"/>
        <end position="640"/>
    </location>
</feature>
<gene>
    <name evidence="7" type="ORF">GS3922_12440</name>
</gene>
<dbReference type="PANTHER" id="PTHR22762:SF166">
    <property type="entry name" value="ALPHA-GLUCOSIDASE"/>
    <property type="match status" value="1"/>
</dbReference>
<evidence type="ECO:0000259" key="6">
    <source>
        <dbReference type="Pfam" id="PF21365"/>
    </source>
</evidence>
<dbReference type="CDD" id="cd14752">
    <property type="entry name" value="GH31_N"/>
    <property type="match status" value="1"/>
</dbReference>
<dbReference type="RefSeq" id="WP_063166604.1">
    <property type="nucleotide sequence ID" value="NZ_CP014342.1"/>
</dbReference>
<evidence type="ECO:0000256" key="1">
    <source>
        <dbReference type="ARBA" id="ARBA00007806"/>
    </source>
</evidence>
<dbReference type="Gene3D" id="2.60.40.1760">
    <property type="entry name" value="glycosyl hydrolase (family 31)"/>
    <property type="match status" value="1"/>
</dbReference>
<sequence>MHTLTDLREVTITETAVELYYAFQAKVLIRSPQEGTVQVQFLKVTDWSEEVPEPSYSVLLKEFLPLQAEERENEITVSIPKGRAVISKVPFGIRFFNETGREVTRSADTAAYQFDGWKSRISFQFSGDERIYGLGESDLNQDDVRLNHRGTIRPIWNKHLPSPSRLMIPVIYSSEGYGLFVDNPWVARFDFGVEKEDIWFYEAEGGTITYYLFLGQELKDLVSQYVELTGRPEIPPLWTFGYLQSKFGYKSRQEVEELAETFRQKRIPCDSIILDLYWFKKMGDMCFDRIAFPQPEKMIAGLRGKGFHPIVIEEPYVTKESRLFPEGDRIKVFAKKQNGETYLFPFWAGESALVDFTDPLAKQWWADQHKELIEMGIEGWWTDLNEPEVHFPDMVHHDGPAQKVHNIFALEMHKSLALAHEQNCPERRLFIMSRSGWAGSQRYGVGVWSGDVESTWTDLKKQLSVALSMSLVGLPLWNSDIGGFKGNEPSPELYVRWIQFGAFTPIMRPHGAHQNREPWAFGEETEKIVKNFIEWRYRFLPYIYSCAFETYRTGIPYMRPMVMEVPEDLNCTEICDQFFFGSNLLVAPVLEEGATSRKVYLPEGLWYDVWTWQSVEGGRTIEADAPLDRIPIYAKAGSIIPTLPVMQHAEERSWDKMTIIVYPGRNGEFLLYEDDGKTTAYKRGEYRTMLFSQKNLDGKIIVNIGAGTGSYPESVEQRTYHILIPGVTASEVRMNGKSVHSIKQEEGCLAFTLEDQPVKCEINVEIVINK</sequence>
<evidence type="ECO:0000256" key="2">
    <source>
        <dbReference type="RuleBase" id="RU361185"/>
    </source>
</evidence>
<feature type="domain" description="Glycoside hydrolase family 31 N-terminal" evidence="4">
    <location>
        <begin position="29"/>
        <end position="190"/>
    </location>
</feature>
<name>A0ABM6ADI2_9BACL</name>
<dbReference type="PANTHER" id="PTHR22762">
    <property type="entry name" value="ALPHA-GLUCOSIDASE"/>
    <property type="match status" value="1"/>
</dbReference>
<dbReference type="Gene3D" id="2.60.40.1180">
    <property type="entry name" value="Golgi alpha-mannosidase II"/>
    <property type="match status" value="2"/>
</dbReference>
<feature type="domain" description="Glycoside hydrolase family 31 TIM barrel" evidence="3">
    <location>
        <begin position="232"/>
        <end position="545"/>
    </location>
</feature>